<reference evidence="2" key="1">
    <citation type="submission" date="2021-03" db="EMBL/GenBank/DDBJ databases">
        <title>Comparative genomics and phylogenomic investigation of the class Geoglossomycetes provide insights into ecological specialization and systematics.</title>
        <authorList>
            <person name="Melie T."/>
            <person name="Pirro S."/>
            <person name="Miller A.N."/>
            <person name="Quandt A."/>
        </authorList>
    </citation>
    <scope>NUCLEOTIDE SEQUENCE</scope>
    <source>
        <strain evidence="2">CAQ_001_2017</strain>
    </source>
</reference>
<sequence length="78" mass="8451">MNFSQSPQQQDTTGFQANIQSQLYYANPFAQQQAAQRQQQALQQTHQQQQYGGGNLATTGAGSSGSMMRGSVPQPQMG</sequence>
<name>A0A9P8RMY4_9PEZI</name>
<proteinExistence type="predicted"/>
<dbReference type="EMBL" id="JAGHQM010000973">
    <property type="protein sequence ID" value="KAH0556916.1"/>
    <property type="molecule type" value="Genomic_DNA"/>
</dbReference>
<evidence type="ECO:0000256" key="1">
    <source>
        <dbReference type="SAM" id="MobiDB-lite"/>
    </source>
</evidence>
<gene>
    <name evidence="2" type="ORF">GP486_005292</name>
</gene>
<feature type="non-terminal residue" evidence="2">
    <location>
        <position position="78"/>
    </location>
</feature>
<accession>A0A9P8RMY4</accession>
<dbReference type="Proteomes" id="UP000750711">
    <property type="component" value="Unassembled WGS sequence"/>
</dbReference>
<dbReference type="AlphaFoldDB" id="A0A9P8RMY4"/>
<evidence type="ECO:0000313" key="3">
    <source>
        <dbReference type="Proteomes" id="UP000750711"/>
    </source>
</evidence>
<organism evidence="2 3">
    <name type="scientific">Trichoglossum hirsutum</name>
    <dbReference type="NCBI Taxonomy" id="265104"/>
    <lineage>
        <taxon>Eukaryota</taxon>
        <taxon>Fungi</taxon>
        <taxon>Dikarya</taxon>
        <taxon>Ascomycota</taxon>
        <taxon>Pezizomycotina</taxon>
        <taxon>Geoglossomycetes</taxon>
        <taxon>Geoglossales</taxon>
        <taxon>Geoglossaceae</taxon>
        <taxon>Trichoglossum</taxon>
    </lineage>
</organism>
<protein>
    <submittedName>
        <fullName evidence="2">Uncharacterized protein</fullName>
    </submittedName>
</protein>
<evidence type="ECO:0000313" key="2">
    <source>
        <dbReference type="EMBL" id="KAH0556916.1"/>
    </source>
</evidence>
<comment type="caution">
    <text evidence="2">The sequence shown here is derived from an EMBL/GenBank/DDBJ whole genome shotgun (WGS) entry which is preliminary data.</text>
</comment>
<feature type="region of interest" description="Disordered" evidence="1">
    <location>
        <begin position="36"/>
        <end position="78"/>
    </location>
</feature>
<keyword evidence="3" id="KW-1185">Reference proteome</keyword>
<feature type="compositionally biased region" description="Low complexity" evidence="1">
    <location>
        <begin position="36"/>
        <end position="71"/>
    </location>
</feature>